<feature type="compositionally biased region" description="Basic residues" evidence="2">
    <location>
        <begin position="573"/>
        <end position="594"/>
    </location>
</feature>
<gene>
    <name evidence="4" type="ORF">RIF29_24381</name>
</gene>
<keyword evidence="5" id="KW-1185">Reference proteome</keyword>
<feature type="region of interest" description="Disordered" evidence="2">
    <location>
        <begin position="556"/>
        <end position="605"/>
    </location>
</feature>
<dbReference type="PROSITE" id="PS50102">
    <property type="entry name" value="RRM"/>
    <property type="match status" value="1"/>
</dbReference>
<dbReference type="PANTHER" id="PTHR34427:SF5">
    <property type="entry name" value="DUF4283 DOMAIN-CONTAINING PROTEIN"/>
    <property type="match status" value="1"/>
</dbReference>
<name>A0AAN9EJN5_CROPI</name>
<feature type="domain" description="RRM" evidence="3">
    <location>
        <begin position="22"/>
        <end position="98"/>
    </location>
</feature>
<accession>A0AAN9EJN5</accession>
<proteinExistence type="predicted"/>
<dbReference type="SUPFAM" id="SSF54928">
    <property type="entry name" value="RNA-binding domain, RBD"/>
    <property type="match status" value="1"/>
</dbReference>
<dbReference type="PANTHER" id="PTHR34427">
    <property type="entry name" value="DUF4283 DOMAIN PROTEIN"/>
    <property type="match status" value="1"/>
</dbReference>
<evidence type="ECO:0000256" key="1">
    <source>
        <dbReference type="PROSITE-ProRule" id="PRU00176"/>
    </source>
</evidence>
<sequence>MRDRGGGFHPSGYLKSIHSQSTSYYFTNFPEDYGTYKMWKVFASAGSVGDVYIPGKRDKGGRRFGFVRFKDEVSGRVEEKLGNLWIEGQKIWVNRARFNRDDKEKSYAAPHNDKKSVQVTRPWIKKDDDLRLGSQLGDQLERDEKLKGAWRKPLMIQKGQQLGEEKDKDQQVACSFDFNVPKKEMDRYRESYVGKVHNPEEVATIQESFFKEGFMSLKATHLGGRYVLLQGSDSEEIPDLLFSEKKWFADRFAEIQRWTPAISIVERFTWVQCFGVPIHAWSEGFFCQLASSVGAFARLDPAIEKKTRLDVGRMLITTELSSIDVSLKVKVNGCVRVVRMMEEPGGGFSSIGKLFGIEEDGKTVSDEEDMASTTDGRFFGAEMPSEYGSEGNSDDGNELLTGPRKLDIVQQTNLLSERMEDSTSLGAVSKEKEVVPKMVESEKVELNSNLRTDGIALAFCVESEDVGTFVPSFSDLAAMNDHVGDDTAPFVLIPLRMFLGPEKKMGKKKKEALVLRTSDLSDSSSNIVGCLMPMRNGVLICDGKKLGARFRNSLRENGESSGVKSSKLPRSYKPPKRKKTTSSKGVKKQNRGARKSGSVDSNINNSISDSNIKTCCRLHYRSDEVVPRRLWELGKQMGVSFAGKEDVVVSLIKEMEARDGMKEDDQAKGSVNQSP</sequence>
<dbReference type="AlphaFoldDB" id="A0AAN9EJN5"/>
<dbReference type="InterPro" id="IPR012677">
    <property type="entry name" value="Nucleotide-bd_a/b_plait_sf"/>
</dbReference>
<evidence type="ECO:0000313" key="5">
    <source>
        <dbReference type="Proteomes" id="UP001372338"/>
    </source>
</evidence>
<dbReference type="Proteomes" id="UP001372338">
    <property type="component" value="Unassembled WGS sequence"/>
</dbReference>
<dbReference type="InterPro" id="IPR000504">
    <property type="entry name" value="RRM_dom"/>
</dbReference>
<dbReference type="InterPro" id="IPR035979">
    <property type="entry name" value="RBD_domain_sf"/>
</dbReference>
<reference evidence="4 5" key="1">
    <citation type="submission" date="2024-01" db="EMBL/GenBank/DDBJ databases">
        <title>The genomes of 5 underutilized Papilionoideae crops provide insights into root nodulation and disease resistanc.</title>
        <authorList>
            <person name="Yuan L."/>
        </authorList>
    </citation>
    <scope>NUCLEOTIDE SEQUENCE [LARGE SCALE GENOMIC DNA]</scope>
    <source>
        <strain evidence="4">ZHUSHIDOU_FW_LH</strain>
        <tissue evidence="4">Leaf</tissue>
    </source>
</reference>
<evidence type="ECO:0000256" key="2">
    <source>
        <dbReference type="SAM" id="MobiDB-lite"/>
    </source>
</evidence>
<comment type="caution">
    <text evidence="4">The sequence shown here is derived from an EMBL/GenBank/DDBJ whole genome shotgun (WGS) entry which is preliminary data.</text>
</comment>
<dbReference type="GO" id="GO:0003723">
    <property type="term" value="F:RNA binding"/>
    <property type="evidence" value="ECO:0007669"/>
    <property type="project" value="UniProtKB-UniRule"/>
</dbReference>
<dbReference type="EMBL" id="JAYWIO010000005">
    <property type="protein sequence ID" value="KAK7258794.1"/>
    <property type="molecule type" value="Genomic_DNA"/>
</dbReference>
<protein>
    <recommendedName>
        <fullName evidence="3">RRM domain-containing protein</fullName>
    </recommendedName>
</protein>
<dbReference type="SMART" id="SM00360">
    <property type="entry name" value="RRM"/>
    <property type="match status" value="1"/>
</dbReference>
<evidence type="ECO:0000259" key="3">
    <source>
        <dbReference type="PROSITE" id="PS50102"/>
    </source>
</evidence>
<evidence type="ECO:0000313" key="4">
    <source>
        <dbReference type="EMBL" id="KAK7258794.1"/>
    </source>
</evidence>
<dbReference type="Gene3D" id="3.30.70.330">
    <property type="match status" value="1"/>
</dbReference>
<organism evidence="4 5">
    <name type="scientific">Crotalaria pallida</name>
    <name type="common">Smooth rattlebox</name>
    <name type="synonym">Crotalaria striata</name>
    <dbReference type="NCBI Taxonomy" id="3830"/>
    <lineage>
        <taxon>Eukaryota</taxon>
        <taxon>Viridiplantae</taxon>
        <taxon>Streptophyta</taxon>
        <taxon>Embryophyta</taxon>
        <taxon>Tracheophyta</taxon>
        <taxon>Spermatophyta</taxon>
        <taxon>Magnoliopsida</taxon>
        <taxon>eudicotyledons</taxon>
        <taxon>Gunneridae</taxon>
        <taxon>Pentapetalae</taxon>
        <taxon>rosids</taxon>
        <taxon>fabids</taxon>
        <taxon>Fabales</taxon>
        <taxon>Fabaceae</taxon>
        <taxon>Papilionoideae</taxon>
        <taxon>50 kb inversion clade</taxon>
        <taxon>genistoids sensu lato</taxon>
        <taxon>core genistoids</taxon>
        <taxon>Crotalarieae</taxon>
        <taxon>Crotalaria</taxon>
    </lineage>
</organism>
<keyword evidence="1" id="KW-0694">RNA-binding</keyword>